<evidence type="ECO:0000313" key="2">
    <source>
        <dbReference type="Proteomes" id="UP001597183"/>
    </source>
</evidence>
<comment type="caution">
    <text evidence="1">The sequence shown here is derived from an EMBL/GenBank/DDBJ whole genome shotgun (WGS) entry which is preliminary data.</text>
</comment>
<accession>A0ABW4AM50</accession>
<dbReference type="InterPro" id="IPR023393">
    <property type="entry name" value="START-like_dom_sf"/>
</dbReference>
<dbReference type="SUPFAM" id="SSF55961">
    <property type="entry name" value="Bet v1-like"/>
    <property type="match status" value="1"/>
</dbReference>
<gene>
    <name evidence="1" type="ORF">ACFQ5G_37360</name>
</gene>
<sequence length="223" mass="24385">MRLPWIIAAGVAAAAYSPPARRWYLTWGATSEEAAGSLPGDELLAEPALQSTRAITIDAPPTAVWPWLVQMGSGRGGAYTYDWIENLFGLDMHSADQIVPQFQQLAVGDVLPLGPDGPGVRVAIFRPATTLSFRSEDGNWVWTFHLSPDGLGTRLISRNRIAAPAASWANRMATRFVMEPGSLIMERRMLLGIKERVERTTSPGESTVRLELDIARVEGASRE</sequence>
<dbReference type="Gene3D" id="3.30.530.20">
    <property type="match status" value="1"/>
</dbReference>
<dbReference type="RefSeq" id="WP_317795614.1">
    <property type="nucleotide sequence ID" value="NZ_AP028461.1"/>
</dbReference>
<organism evidence="1 2">
    <name type="scientific">Actinoplanes sichuanensis</name>
    <dbReference type="NCBI Taxonomy" id="512349"/>
    <lineage>
        <taxon>Bacteria</taxon>
        <taxon>Bacillati</taxon>
        <taxon>Actinomycetota</taxon>
        <taxon>Actinomycetes</taxon>
        <taxon>Micromonosporales</taxon>
        <taxon>Micromonosporaceae</taxon>
        <taxon>Actinoplanes</taxon>
    </lineage>
</organism>
<reference evidence="2" key="1">
    <citation type="journal article" date="2019" name="Int. J. Syst. Evol. Microbiol.">
        <title>The Global Catalogue of Microorganisms (GCM) 10K type strain sequencing project: providing services to taxonomists for standard genome sequencing and annotation.</title>
        <authorList>
            <consortium name="The Broad Institute Genomics Platform"/>
            <consortium name="The Broad Institute Genome Sequencing Center for Infectious Disease"/>
            <person name="Wu L."/>
            <person name="Ma J."/>
        </authorList>
    </citation>
    <scope>NUCLEOTIDE SEQUENCE [LARGE SCALE GENOMIC DNA]</scope>
    <source>
        <strain evidence="2">CCM 7526</strain>
    </source>
</reference>
<name>A0ABW4AM50_9ACTN</name>
<keyword evidence="2" id="KW-1185">Reference proteome</keyword>
<evidence type="ECO:0000313" key="1">
    <source>
        <dbReference type="EMBL" id="MFD1371038.1"/>
    </source>
</evidence>
<protein>
    <submittedName>
        <fullName evidence="1">SRPBCC family protein</fullName>
    </submittedName>
</protein>
<proteinExistence type="predicted"/>
<dbReference type="EMBL" id="JBHTMK010000050">
    <property type="protein sequence ID" value="MFD1371038.1"/>
    <property type="molecule type" value="Genomic_DNA"/>
</dbReference>
<dbReference type="Proteomes" id="UP001597183">
    <property type="component" value="Unassembled WGS sequence"/>
</dbReference>